<dbReference type="AlphaFoldDB" id="A0A423GUY7"/>
<dbReference type="PRINTS" id="PR00507">
    <property type="entry name" value="N12N6MTFRASE"/>
</dbReference>
<dbReference type="PANTHER" id="PTHR33841:SF5">
    <property type="entry name" value="DNA METHYLASE (MODIFICATION METHYLASE) (METHYLTRANSFERASE)-RELATED"/>
    <property type="match status" value="1"/>
</dbReference>
<dbReference type="InterPro" id="IPR029063">
    <property type="entry name" value="SAM-dependent_MTases_sf"/>
</dbReference>
<dbReference type="SUPFAM" id="SSF53335">
    <property type="entry name" value="S-adenosyl-L-methionine-dependent methyltransferases"/>
    <property type="match status" value="1"/>
</dbReference>
<dbReference type="RefSeq" id="WP_123582070.1">
    <property type="nucleotide sequence ID" value="NZ_MOBI01000009.1"/>
</dbReference>
<organism evidence="9 10">
    <name type="scientific">Pseudomonas brassicacearum</name>
    <dbReference type="NCBI Taxonomy" id="930166"/>
    <lineage>
        <taxon>Bacteria</taxon>
        <taxon>Pseudomonadati</taxon>
        <taxon>Pseudomonadota</taxon>
        <taxon>Gammaproteobacteria</taxon>
        <taxon>Pseudomonadales</taxon>
        <taxon>Pseudomonadaceae</taxon>
        <taxon>Pseudomonas</taxon>
    </lineage>
</organism>
<evidence type="ECO:0000256" key="4">
    <source>
        <dbReference type="ARBA" id="ARBA00022679"/>
    </source>
</evidence>
<dbReference type="GO" id="GO:0009307">
    <property type="term" value="P:DNA restriction-modification system"/>
    <property type="evidence" value="ECO:0007669"/>
    <property type="project" value="UniProtKB-KW"/>
</dbReference>
<evidence type="ECO:0000259" key="8">
    <source>
        <dbReference type="Pfam" id="PF07669"/>
    </source>
</evidence>
<evidence type="ECO:0000313" key="9">
    <source>
        <dbReference type="EMBL" id="RON01293.1"/>
    </source>
</evidence>
<dbReference type="EMBL" id="MOBI01000009">
    <property type="protein sequence ID" value="RON01293.1"/>
    <property type="molecule type" value="Genomic_DNA"/>
</dbReference>
<feature type="domain" description="Type II methyltransferase M.TaqI-like" evidence="8">
    <location>
        <begin position="133"/>
        <end position="224"/>
    </location>
</feature>
<dbReference type="GO" id="GO:0032259">
    <property type="term" value="P:methylation"/>
    <property type="evidence" value="ECO:0007669"/>
    <property type="project" value="UniProtKB-KW"/>
</dbReference>
<dbReference type="InterPro" id="IPR050953">
    <property type="entry name" value="N4_N6_ade-DNA_methylase"/>
</dbReference>
<comment type="catalytic activity">
    <reaction evidence="7">
        <text>a 2'-deoxyadenosine in DNA + S-adenosyl-L-methionine = an N(6)-methyl-2'-deoxyadenosine in DNA + S-adenosyl-L-homocysteine + H(+)</text>
        <dbReference type="Rhea" id="RHEA:15197"/>
        <dbReference type="Rhea" id="RHEA-COMP:12418"/>
        <dbReference type="Rhea" id="RHEA-COMP:12419"/>
        <dbReference type="ChEBI" id="CHEBI:15378"/>
        <dbReference type="ChEBI" id="CHEBI:57856"/>
        <dbReference type="ChEBI" id="CHEBI:59789"/>
        <dbReference type="ChEBI" id="CHEBI:90615"/>
        <dbReference type="ChEBI" id="CHEBI:90616"/>
        <dbReference type="EC" id="2.1.1.72"/>
    </reaction>
</comment>
<evidence type="ECO:0000256" key="6">
    <source>
        <dbReference type="ARBA" id="ARBA00022747"/>
    </source>
</evidence>
<comment type="similarity">
    <text evidence="1">Belongs to the N(4)/N(6)-methyltransferase family.</text>
</comment>
<keyword evidence="5" id="KW-0949">S-adenosyl-L-methionine</keyword>
<dbReference type="PROSITE" id="PS00092">
    <property type="entry name" value="N6_MTASE"/>
    <property type="match status" value="1"/>
</dbReference>
<dbReference type="GO" id="GO:0003676">
    <property type="term" value="F:nucleic acid binding"/>
    <property type="evidence" value="ECO:0007669"/>
    <property type="project" value="InterPro"/>
</dbReference>
<gene>
    <name evidence="9" type="ORF">BK658_09015</name>
</gene>
<name>A0A423GUY7_9PSED</name>
<proteinExistence type="inferred from homology"/>
<dbReference type="Pfam" id="PF07669">
    <property type="entry name" value="Eco57I"/>
    <property type="match status" value="1"/>
</dbReference>
<dbReference type="Gene3D" id="3.40.50.150">
    <property type="entry name" value="Vaccinia Virus protein VP39"/>
    <property type="match status" value="1"/>
</dbReference>
<dbReference type="InterPro" id="IPR011639">
    <property type="entry name" value="MethylTrfase_TaqI-like_dom"/>
</dbReference>
<dbReference type="InterPro" id="IPR002052">
    <property type="entry name" value="DNA_methylase_N6_adenine_CS"/>
</dbReference>
<dbReference type="PANTHER" id="PTHR33841">
    <property type="entry name" value="DNA METHYLTRANSFERASE YEEA-RELATED"/>
    <property type="match status" value="1"/>
</dbReference>
<dbReference type="EC" id="2.1.1.72" evidence="2"/>
<evidence type="ECO:0000313" key="10">
    <source>
        <dbReference type="Proteomes" id="UP000284684"/>
    </source>
</evidence>
<evidence type="ECO:0000256" key="2">
    <source>
        <dbReference type="ARBA" id="ARBA00011900"/>
    </source>
</evidence>
<evidence type="ECO:0000256" key="1">
    <source>
        <dbReference type="ARBA" id="ARBA00006594"/>
    </source>
</evidence>
<dbReference type="GO" id="GO:0009007">
    <property type="term" value="F:site-specific DNA-methyltransferase (adenine-specific) activity"/>
    <property type="evidence" value="ECO:0007669"/>
    <property type="project" value="UniProtKB-EC"/>
</dbReference>
<protein>
    <recommendedName>
        <fullName evidence="2">site-specific DNA-methyltransferase (adenine-specific)</fullName>
        <ecNumber evidence="2">2.1.1.72</ecNumber>
    </recommendedName>
</protein>
<comment type="caution">
    <text evidence="9">The sequence shown here is derived from an EMBL/GenBank/DDBJ whole genome shotgun (WGS) entry which is preliminary data.</text>
</comment>
<dbReference type="Proteomes" id="UP000284684">
    <property type="component" value="Unassembled WGS sequence"/>
</dbReference>
<accession>A0A423GUY7</accession>
<evidence type="ECO:0000256" key="7">
    <source>
        <dbReference type="ARBA" id="ARBA00047942"/>
    </source>
</evidence>
<sequence>MPITQFAHQNGKAFVSSLSKDEQKSLGQFMTPPPIATFMAQRATTGIFSDVVSILEPSAGAGILAAAVVQELLRREERPSRIELTLYEIDTRLKPYLRRLADRLRRAAKDSGVTLSCHIVIGDFLLSALAQSARPEFDVCIANPPYFKLNKADPRAKAHTYAVYGQPNIYGLFQAACASLIKPTGRWCFITPRSWLNGSYFAAVRRHLLHYLHIDALHLFESRQAHFYEDTILQEAVIAWATAQPLRAGEIAFSTSQGVLDLRDAELFAIPTTEVIANDDQMTIAIPVAAGANHAGNDFEEWHDTLATLGLKVSTGPVVPFRSKEFILESFARGAVPLLWMQHVKHTGIRWPIQKKREHILSNAASAWMLLRNTNYVVMRRFSPKEDIRRVTAAPYLAGSLPGEFIGLENHLNYIYRPGGELTRSETIGLAAFLNSTVVDAHFRAVSGSTQVNATELRKLRLPPLESLIAIGNLLPDTPTLAEADHAVTVTLQIRHLLAAV</sequence>
<reference evidence="9 10" key="1">
    <citation type="submission" date="2016-10" db="EMBL/GenBank/DDBJ databases">
        <title>Comparative genome analysis of multiple Pseudomonas spp. focuses on biocontrol and plant growth promoting traits.</title>
        <authorList>
            <person name="Tao X.-Y."/>
            <person name="Taylor C.G."/>
        </authorList>
    </citation>
    <scope>NUCLEOTIDE SEQUENCE [LARGE SCALE GENOMIC DNA]</scope>
    <source>
        <strain evidence="9 10">37D10</strain>
    </source>
</reference>
<keyword evidence="4 9" id="KW-0808">Transferase</keyword>
<keyword evidence="3 9" id="KW-0489">Methyltransferase</keyword>
<evidence type="ECO:0000256" key="3">
    <source>
        <dbReference type="ARBA" id="ARBA00022603"/>
    </source>
</evidence>
<keyword evidence="6" id="KW-0680">Restriction system</keyword>
<evidence type="ECO:0000256" key="5">
    <source>
        <dbReference type="ARBA" id="ARBA00022691"/>
    </source>
</evidence>